<sequence length="123" mass="14112">MQGVDAQGQPNVAQLGAHNPENIPNEVRIQTALANYGQVPTNVQMQTAMSNDAALGLPPWYANMRWKEFYTNPEVGYKQLYADDANTGLDPEYLFYQKRNRIYELQLKNAMELRRKRKRLGGH</sequence>
<dbReference type="Proteomes" id="UP000001542">
    <property type="component" value="Unassembled WGS sequence"/>
</dbReference>
<evidence type="ECO:0000313" key="3">
    <source>
        <dbReference type="Proteomes" id="UP000001542"/>
    </source>
</evidence>
<dbReference type="VEuPathDB" id="TrichDB:TVAGG3_0480260"/>
<protein>
    <submittedName>
        <fullName evidence="2">Uncharacterized protein</fullName>
    </submittedName>
</protein>
<dbReference type="EMBL" id="DS113689">
    <property type="protein sequence ID" value="EAX98069.1"/>
    <property type="molecule type" value="Genomic_DNA"/>
</dbReference>
<feature type="region of interest" description="Disordered" evidence="1">
    <location>
        <begin position="1"/>
        <end position="21"/>
    </location>
</feature>
<name>A2FAH6_TRIV3</name>
<dbReference type="RefSeq" id="XP_001310999.1">
    <property type="nucleotide sequence ID" value="XM_001310998.1"/>
</dbReference>
<reference evidence="2" key="2">
    <citation type="journal article" date="2007" name="Science">
        <title>Draft genome sequence of the sexually transmitted pathogen Trichomonas vaginalis.</title>
        <authorList>
            <person name="Carlton J.M."/>
            <person name="Hirt R.P."/>
            <person name="Silva J.C."/>
            <person name="Delcher A.L."/>
            <person name="Schatz M."/>
            <person name="Zhao Q."/>
            <person name="Wortman J.R."/>
            <person name="Bidwell S.L."/>
            <person name="Alsmark U.C.M."/>
            <person name="Besteiro S."/>
            <person name="Sicheritz-Ponten T."/>
            <person name="Noel C.J."/>
            <person name="Dacks J.B."/>
            <person name="Foster P.G."/>
            <person name="Simillion C."/>
            <person name="Van de Peer Y."/>
            <person name="Miranda-Saavedra D."/>
            <person name="Barton G.J."/>
            <person name="Westrop G.D."/>
            <person name="Mueller S."/>
            <person name="Dessi D."/>
            <person name="Fiori P.L."/>
            <person name="Ren Q."/>
            <person name="Paulsen I."/>
            <person name="Zhang H."/>
            <person name="Bastida-Corcuera F.D."/>
            <person name="Simoes-Barbosa A."/>
            <person name="Brown M.T."/>
            <person name="Hayes R.D."/>
            <person name="Mukherjee M."/>
            <person name="Okumura C.Y."/>
            <person name="Schneider R."/>
            <person name="Smith A.J."/>
            <person name="Vanacova S."/>
            <person name="Villalvazo M."/>
            <person name="Haas B.J."/>
            <person name="Pertea M."/>
            <person name="Feldblyum T.V."/>
            <person name="Utterback T.R."/>
            <person name="Shu C.L."/>
            <person name="Osoegawa K."/>
            <person name="de Jong P.J."/>
            <person name="Hrdy I."/>
            <person name="Horvathova L."/>
            <person name="Zubacova Z."/>
            <person name="Dolezal P."/>
            <person name="Malik S.B."/>
            <person name="Logsdon J.M. Jr."/>
            <person name="Henze K."/>
            <person name="Gupta A."/>
            <person name="Wang C.C."/>
            <person name="Dunne R.L."/>
            <person name="Upcroft J.A."/>
            <person name="Upcroft P."/>
            <person name="White O."/>
            <person name="Salzberg S.L."/>
            <person name="Tang P."/>
            <person name="Chiu C.-H."/>
            <person name="Lee Y.-S."/>
            <person name="Embley T.M."/>
            <person name="Coombs G.H."/>
            <person name="Mottram J.C."/>
            <person name="Tachezy J."/>
            <person name="Fraser-Liggett C.M."/>
            <person name="Johnson P.J."/>
        </authorList>
    </citation>
    <scope>NUCLEOTIDE SEQUENCE [LARGE SCALE GENOMIC DNA]</scope>
    <source>
        <strain evidence="2">G3</strain>
    </source>
</reference>
<reference evidence="2" key="1">
    <citation type="submission" date="2006-10" db="EMBL/GenBank/DDBJ databases">
        <authorList>
            <person name="Amadeo P."/>
            <person name="Zhao Q."/>
            <person name="Wortman J."/>
            <person name="Fraser-Liggett C."/>
            <person name="Carlton J."/>
        </authorList>
    </citation>
    <scope>NUCLEOTIDE SEQUENCE</scope>
    <source>
        <strain evidence="2">G3</strain>
    </source>
</reference>
<dbReference type="AlphaFoldDB" id="A2FAH6"/>
<dbReference type="KEGG" id="tva:4755859"/>
<dbReference type="VEuPathDB" id="TrichDB:TVAG_414920"/>
<proteinExistence type="predicted"/>
<organism evidence="2 3">
    <name type="scientific">Trichomonas vaginalis (strain ATCC PRA-98 / G3)</name>
    <dbReference type="NCBI Taxonomy" id="412133"/>
    <lineage>
        <taxon>Eukaryota</taxon>
        <taxon>Metamonada</taxon>
        <taxon>Parabasalia</taxon>
        <taxon>Trichomonadida</taxon>
        <taxon>Trichomonadidae</taxon>
        <taxon>Trichomonas</taxon>
    </lineage>
</organism>
<accession>A2FAH6</accession>
<dbReference type="InParanoid" id="A2FAH6"/>
<keyword evidence="3" id="KW-1185">Reference proteome</keyword>
<evidence type="ECO:0000256" key="1">
    <source>
        <dbReference type="SAM" id="MobiDB-lite"/>
    </source>
</evidence>
<gene>
    <name evidence="2" type="ORF">TVAG_414920</name>
</gene>
<evidence type="ECO:0000313" key="2">
    <source>
        <dbReference type="EMBL" id="EAX98069.1"/>
    </source>
</evidence>